<protein>
    <submittedName>
        <fullName evidence="1">Uncharacterized protein</fullName>
    </submittedName>
</protein>
<dbReference type="Proteomes" id="UP000004386">
    <property type="component" value="Unassembled WGS sequence"/>
</dbReference>
<gene>
    <name evidence="1" type="ORF">OINT_2001082</name>
</gene>
<organism evidence="1 2">
    <name type="scientific">Brucella intermedia LMG 3301</name>
    <dbReference type="NCBI Taxonomy" id="641118"/>
    <lineage>
        <taxon>Bacteria</taxon>
        <taxon>Pseudomonadati</taxon>
        <taxon>Pseudomonadota</taxon>
        <taxon>Alphaproteobacteria</taxon>
        <taxon>Hyphomicrobiales</taxon>
        <taxon>Brucellaceae</taxon>
        <taxon>Brucella/Ochrobactrum group</taxon>
        <taxon>Brucella</taxon>
    </lineage>
</organism>
<evidence type="ECO:0000313" key="1">
    <source>
        <dbReference type="EMBL" id="EEQ93892.1"/>
    </source>
</evidence>
<reference evidence="1 2" key="1">
    <citation type="submission" date="2009-05" db="EMBL/GenBank/DDBJ databases">
        <authorList>
            <person name="Setubal J.C."/>
            <person name="Boyle S."/>
            <person name="Crasta O.R."/>
            <person name="Gillespie J.J."/>
            <person name="Kenyon R.W."/>
            <person name="Lu J."/>
            <person name="Mane S."/>
            <person name="Nagrani S."/>
            <person name="Shallom J.M."/>
            <person name="Shallom S."/>
            <person name="Shukla M."/>
            <person name="Snyder E.E."/>
            <person name="Sobral B.W."/>
            <person name="Wattam A.R."/>
            <person name="Will R."/>
            <person name="Williams K."/>
            <person name="Yoo H."/>
            <person name="Munk C."/>
            <person name="Tapia R."/>
            <person name="Green L."/>
            <person name="Rogers Y."/>
            <person name="Detter J.C."/>
            <person name="Bruce D."/>
            <person name="Brettin T.S."/>
            <person name="Tsolis R."/>
        </authorList>
    </citation>
    <scope>NUCLEOTIDE SEQUENCE [LARGE SCALE GENOMIC DNA]</scope>
    <source>
        <strain evidence="1 2">LMG 3301</strain>
    </source>
</reference>
<dbReference type="AlphaFoldDB" id="C4WND7"/>
<sequence>MRRNGDRHIVVGITMGTRMLKRPLQGRSFAAFIQRRFSSGCWFGGLSLLR</sequence>
<accession>C4WND7</accession>
<comment type="caution">
    <text evidence="1">The sequence shown here is derived from an EMBL/GenBank/DDBJ whole genome shotgun (WGS) entry which is preliminary data.</text>
</comment>
<evidence type="ECO:0000313" key="2">
    <source>
        <dbReference type="Proteomes" id="UP000004386"/>
    </source>
</evidence>
<proteinExistence type="predicted"/>
<name>C4WND7_9HYPH</name>
<dbReference type="EMBL" id="ACQA01000002">
    <property type="protein sequence ID" value="EEQ93892.1"/>
    <property type="molecule type" value="Genomic_DNA"/>
</dbReference>
<dbReference type="HOGENOM" id="CLU_3120506_0_0_5"/>